<dbReference type="RefSeq" id="WP_349245462.1">
    <property type="nucleotide sequence ID" value="NZ_JASCXX010000016.1"/>
</dbReference>
<dbReference type="GO" id="GO:0005524">
    <property type="term" value="F:ATP binding"/>
    <property type="evidence" value="ECO:0007669"/>
    <property type="project" value="UniProtKB-KW"/>
</dbReference>
<comment type="similarity">
    <text evidence="1">Belongs to the carbohydrate kinase PfkB family.</text>
</comment>
<evidence type="ECO:0000256" key="2">
    <source>
        <dbReference type="ARBA" id="ARBA00022679"/>
    </source>
</evidence>
<dbReference type="InterPro" id="IPR011611">
    <property type="entry name" value="PfkB_dom"/>
</dbReference>
<dbReference type="Proteomes" id="UP001431776">
    <property type="component" value="Unassembled WGS sequence"/>
</dbReference>
<dbReference type="GO" id="GO:0005829">
    <property type="term" value="C:cytosol"/>
    <property type="evidence" value="ECO:0007669"/>
    <property type="project" value="TreeGrafter"/>
</dbReference>
<comment type="caution">
    <text evidence="8">The sequence shown here is derived from an EMBL/GenBank/DDBJ whole genome shotgun (WGS) entry which is preliminary data.</text>
</comment>
<keyword evidence="5" id="KW-0067">ATP-binding</keyword>
<evidence type="ECO:0000256" key="5">
    <source>
        <dbReference type="ARBA" id="ARBA00022840"/>
    </source>
</evidence>
<evidence type="ECO:0000256" key="1">
    <source>
        <dbReference type="ARBA" id="ARBA00010688"/>
    </source>
</evidence>
<dbReference type="AlphaFoldDB" id="A0AAW6TWI2"/>
<evidence type="ECO:0000256" key="6">
    <source>
        <dbReference type="PIRNR" id="PIRNR000535"/>
    </source>
</evidence>
<proteinExistence type="inferred from homology"/>
<accession>A0AAW6TWI2</accession>
<dbReference type="SUPFAM" id="SSF53613">
    <property type="entry name" value="Ribokinase-like"/>
    <property type="match status" value="1"/>
</dbReference>
<organism evidence="8 9">
    <name type="scientific">Anaerobaca lacustris</name>
    <dbReference type="NCBI Taxonomy" id="3044600"/>
    <lineage>
        <taxon>Bacteria</taxon>
        <taxon>Pseudomonadati</taxon>
        <taxon>Planctomycetota</taxon>
        <taxon>Phycisphaerae</taxon>
        <taxon>Sedimentisphaerales</taxon>
        <taxon>Anaerobacaceae</taxon>
        <taxon>Anaerobaca</taxon>
    </lineage>
</organism>
<keyword evidence="3" id="KW-0547">Nucleotide-binding</keyword>
<protein>
    <submittedName>
        <fullName evidence="8">PfkB family carbohydrate kinase</fullName>
    </submittedName>
</protein>
<dbReference type="PIRSF" id="PIRSF000535">
    <property type="entry name" value="1PFK/6PFK/LacC"/>
    <property type="match status" value="1"/>
</dbReference>
<dbReference type="PANTHER" id="PTHR46566">
    <property type="entry name" value="1-PHOSPHOFRUCTOKINASE-RELATED"/>
    <property type="match status" value="1"/>
</dbReference>
<sequence>MEPKGRIITIGLSPAWDVSCRGRGLDWGRHAQIDERVVRPAGKALNVSSALAWMGCESVAAGLWGREDHEAMRRSLRSQGALVHLDMTLVDGRTRENVTVVDTAARREMHLRQVSCLATRASLARLDAVLRRIVRTGDLCVFAGAMPGGDLLDSCIALVETCRRKGAQIVADTHGTVLERLVEAELPWLIAPNVEELGGLLGSRVADTPAKLAAAGRTLLKKAEIVLISRGGKGALLVTKRGVWSGRATTRGRVLQTVGCGDYLLAGFLAGYRRSCNLRTALTTALKAATAHAYGWTEGQAWRQAGKRIEVQIQPL</sequence>
<evidence type="ECO:0000256" key="4">
    <source>
        <dbReference type="ARBA" id="ARBA00022777"/>
    </source>
</evidence>
<evidence type="ECO:0000313" key="8">
    <source>
        <dbReference type="EMBL" id="MDI6450053.1"/>
    </source>
</evidence>
<feature type="domain" description="Carbohydrate kinase PfkB" evidence="7">
    <location>
        <begin position="32"/>
        <end position="290"/>
    </location>
</feature>
<dbReference type="Pfam" id="PF00294">
    <property type="entry name" value="PfkB"/>
    <property type="match status" value="1"/>
</dbReference>
<name>A0AAW6TWI2_9BACT</name>
<dbReference type="InterPro" id="IPR029056">
    <property type="entry name" value="Ribokinase-like"/>
</dbReference>
<evidence type="ECO:0000256" key="3">
    <source>
        <dbReference type="ARBA" id="ARBA00022741"/>
    </source>
</evidence>
<gene>
    <name evidence="8" type="ORF">QJ522_13420</name>
</gene>
<evidence type="ECO:0000313" key="9">
    <source>
        <dbReference type="Proteomes" id="UP001431776"/>
    </source>
</evidence>
<dbReference type="EMBL" id="JASCXX010000016">
    <property type="protein sequence ID" value="MDI6450053.1"/>
    <property type="molecule type" value="Genomic_DNA"/>
</dbReference>
<dbReference type="GO" id="GO:0008443">
    <property type="term" value="F:phosphofructokinase activity"/>
    <property type="evidence" value="ECO:0007669"/>
    <property type="project" value="TreeGrafter"/>
</dbReference>
<dbReference type="PROSITE" id="PS00583">
    <property type="entry name" value="PFKB_KINASES_1"/>
    <property type="match status" value="1"/>
</dbReference>
<dbReference type="Gene3D" id="3.40.1190.20">
    <property type="match status" value="1"/>
</dbReference>
<dbReference type="InterPro" id="IPR002173">
    <property type="entry name" value="Carboh/pur_kinase_PfkB_CS"/>
</dbReference>
<keyword evidence="2 6" id="KW-0808">Transferase</keyword>
<dbReference type="PANTHER" id="PTHR46566:SF1">
    <property type="entry name" value="1-PHOSPHOFRUCTOKINASE"/>
    <property type="match status" value="1"/>
</dbReference>
<evidence type="ECO:0000259" key="7">
    <source>
        <dbReference type="Pfam" id="PF00294"/>
    </source>
</evidence>
<keyword evidence="9" id="KW-1185">Reference proteome</keyword>
<reference evidence="8" key="1">
    <citation type="submission" date="2023-05" db="EMBL/GenBank/DDBJ databases">
        <title>Anaerotaeda fermentans gen. nov., sp. nov., a novel anaerobic planctomycete of the new family within the order Sedimentisphaerales isolated from Taman Peninsula, Russia.</title>
        <authorList>
            <person name="Khomyakova M.A."/>
            <person name="Merkel A.Y."/>
            <person name="Slobodkin A.I."/>
        </authorList>
    </citation>
    <scope>NUCLEOTIDE SEQUENCE</scope>
    <source>
        <strain evidence="8">M17dextr</strain>
    </source>
</reference>
<keyword evidence="4 8" id="KW-0418">Kinase</keyword>
<dbReference type="InterPro" id="IPR017583">
    <property type="entry name" value="Tagatose/fructose_Pkinase"/>
</dbReference>